<evidence type="ECO:0000313" key="1">
    <source>
        <dbReference type="EMBL" id="SJZ51687.1"/>
    </source>
</evidence>
<dbReference type="Pfam" id="PF16109">
    <property type="entry name" value="DUF4827"/>
    <property type="match status" value="1"/>
</dbReference>
<organism evidence="1 2">
    <name type="scientific">Porphyromonas cangingivalis</name>
    <dbReference type="NCBI Taxonomy" id="36874"/>
    <lineage>
        <taxon>Bacteria</taxon>
        <taxon>Pseudomonadati</taxon>
        <taxon>Bacteroidota</taxon>
        <taxon>Bacteroidia</taxon>
        <taxon>Bacteroidales</taxon>
        <taxon>Porphyromonadaceae</taxon>
        <taxon>Porphyromonas</taxon>
    </lineage>
</organism>
<name>A0A1T4LB11_PORCN</name>
<gene>
    <name evidence="1" type="ORF">SAMN02745205_01063</name>
</gene>
<sequence>MNINRLYILTSLVTLAVALLFTSCEKKRISYTDMIKRENKEVSEFMSKNSMRVVEDFPEGLITPENVFVKVLEGVYIRVINPGNNTKPISGKTRVSARFLVKSISDRRKFEADIISPQSGGTHPLRFIYRENREHLTPDPQASENEATNNRFLCGAMLQSLKYLGDGAVIQMITTFREGPSFAAEEGIPMYFERLQYQFIK</sequence>
<evidence type="ECO:0008006" key="3">
    <source>
        <dbReference type="Google" id="ProtNLM"/>
    </source>
</evidence>
<dbReference type="RefSeq" id="WP_025837547.1">
    <property type="nucleotide sequence ID" value="NZ_FUWL01000007.1"/>
</dbReference>
<protein>
    <recommendedName>
        <fullName evidence="3">Lipoprotein</fullName>
    </recommendedName>
</protein>
<dbReference type="AlphaFoldDB" id="A0A1T4LB11"/>
<proteinExistence type="predicted"/>
<dbReference type="GO" id="GO:0003755">
    <property type="term" value="F:peptidyl-prolyl cis-trans isomerase activity"/>
    <property type="evidence" value="ECO:0007669"/>
    <property type="project" value="InterPro"/>
</dbReference>
<dbReference type="PROSITE" id="PS51257">
    <property type="entry name" value="PROKAR_LIPOPROTEIN"/>
    <property type="match status" value="1"/>
</dbReference>
<evidence type="ECO:0000313" key="2">
    <source>
        <dbReference type="Proteomes" id="UP000189956"/>
    </source>
</evidence>
<dbReference type="InterPro" id="IPR046357">
    <property type="entry name" value="PPIase_dom_sf"/>
</dbReference>
<dbReference type="EMBL" id="FUWL01000007">
    <property type="protein sequence ID" value="SJZ51687.1"/>
    <property type="molecule type" value="Genomic_DNA"/>
</dbReference>
<dbReference type="Gene3D" id="3.10.50.40">
    <property type="match status" value="1"/>
</dbReference>
<dbReference type="InterPro" id="IPR032252">
    <property type="entry name" value="DUF4827"/>
</dbReference>
<dbReference type="Proteomes" id="UP000189956">
    <property type="component" value="Unassembled WGS sequence"/>
</dbReference>
<accession>A0A1T4LB11</accession>
<reference evidence="1 2" key="1">
    <citation type="submission" date="2017-02" db="EMBL/GenBank/DDBJ databases">
        <authorList>
            <person name="Peterson S.W."/>
        </authorList>
    </citation>
    <scope>NUCLEOTIDE SEQUENCE [LARGE SCALE GENOMIC DNA]</scope>
    <source>
        <strain evidence="1 2">ATCC 700135</strain>
    </source>
</reference>